<dbReference type="PANTHER" id="PTHR11261:SF3">
    <property type="entry name" value="RETINOL-BINDING PROTEIN 3"/>
    <property type="match status" value="1"/>
</dbReference>
<dbReference type="Pfam" id="PF14684">
    <property type="entry name" value="Tricorn_C1"/>
    <property type="match status" value="1"/>
</dbReference>
<protein>
    <submittedName>
        <fullName evidence="2">S41 family peptidase</fullName>
    </submittedName>
</protein>
<dbReference type="Proteomes" id="UP000829476">
    <property type="component" value="Chromosome"/>
</dbReference>
<dbReference type="Gene3D" id="3.90.226.10">
    <property type="entry name" value="2-enoyl-CoA Hydratase, Chain A, domain 1"/>
    <property type="match status" value="1"/>
</dbReference>
<organism evidence="2 3">
    <name type="scientific">Zhouia spongiae</name>
    <dbReference type="NCBI Taxonomy" id="2202721"/>
    <lineage>
        <taxon>Bacteria</taxon>
        <taxon>Pseudomonadati</taxon>
        <taxon>Bacteroidota</taxon>
        <taxon>Flavobacteriia</taxon>
        <taxon>Flavobacteriales</taxon>
        <taxon>Flavobacteriaceae</taxon>
        <taxon>Zhouia</taxon>
    </lineage>
</organism>
<dbReference type="SMART" id="SM00245">
    <property type="entry name" value="TSPc"/>
    <property type="match status" value="1"/>
</dbReference>
<dbReference type="CDD" id="cd07563">
    <property type="entry name" value="Peptidase_S41_IRBP"/>
    <property type="match status" value="1"/>
</dbReference>
<dbReference type="PANTHER" id="PTHR11261">
    <property type="entry name" value="INTERPHOTORECEPTOR RETINOID-BINDING PROTEIN"/>
    <property type="match status" value="1"/>
</dbReference>
<name>A0ABY3YKA5_9FLAO</name>
<evidence type="ECO:0000313" key="2">
    <source>
        <dbReference type="EMBL" id="UNY98023.1"/>
    </source>
</evidence>
<sequence>MLIIKRLSIRTLFIVFFSLFGCNQNKCNLNGTWEQEGYGRILQIKDSLFAYYNITEESCLPLVEKDNFNGRWKLVKATDTELVLNPGGEVDYSFTRIDSIPENCNKATYNNTPKENFEVLWKTFNDHYAFFKPRNINWNDIYKKYLPVIDTVSSDKELYSVFKEILNQFDDGHIKLIVPDSLKEISKPETIAKTKPIIKERIKADIIKEYVSDAKTYNHVVTWGKLKHNSYGYIHISDMNNFAHYVANEIADKQEFRNRYDEISQAKKPKELFNDEVAGVDYIMNKILNDFKDTDAIVVDLRFNGGGYGRVALQLLQYFIKESRHVMTIKAKNKDHFTDNQKIILTPAKSGYKGELIVLTSHNTASAAEVFVLGTLAYPEIKRYGSSTRGIFSEILWKNLPNGWEFSLSNEIYTDINGIGYEVKGIPPNYKMSYPKLKSDFYKSFYKKNGFHDHLLDSLLLDHRDLNAPTLALVK</sequence>
<feature type="domain" description="Tail specific protease" evidence="1">
    <location>
        <begin position="199"/>
        <end position="433"/>
    </location>
</feature>
<reference evidence="2 3" key="1">
    <citation type="journal article" date="2018" name="Int. J. Syst. Evol. Microbiol.">
        <title>Zhouia spongiae sp. nov., isolated from a marine sponge.</title>
        <authorList>
            <person name="Zhuang L."/>
            <person name="Lin B."/>
            <person name="Qin F."/>
            <person name="Luo L."/>
        </authorList>
    </citation>
    <scope>NUCLEOTIDE SEQUENCE [LARGE SCALE GENOMIC DNA]</scope>
    <source>
        <strain evidence="2 3">HN-Y44</strain>
    </source>
</reference>
<dbReference type="Pfam" id="PF03572">
    <property type="entry name" value="Peptidase_S41"/>
    <property type="match status" value="1"/>
</dbReference>
<accession>A0ABY3YKA5</accession>
<evidence type="ECO:0000259" key="1">
    <source>
        <dbReference type="SMART" id="SM00245"/>
    </source>
</evidence>
<dbReference type="SUPFAM" id="SSF52096">
    <property type="entry name" value="ClpP/crotonase"/>
    <property type="match status" value="1"/>
</dbReference>
<dbReference type="PROSITE" id="PS51257">
    <property type="entry name" value="PROKAR_LIPOPROTEIN"/>
    <property type="match status" value="1"/>
</dbReference>
<dbReference type="InterPro" id="IPR029045">
    <property type="entry name" value="ClpP/crotonase-like_dom_sf"/>
</dbReference>
<dbReference type="EMBL" id="CP094326">
    <property type="protein sequence ID" value="UNY98023.1"/>
    <property type="molecule type" value="Genomic_DNA"/>
</dbReference>
<gene>
    <name evidence="2" type="ORF">MQE36_13120</name>
</gene>
<keyword evidence="3" id="KW-1185">Reference proteome</keyword>
<dbReference type="InterPro" id="IPR005151">
    <property type="entry name" value="Tail-specific_protease"/>
</dbReference>
<proteinExistence type="predicted"/>
<evidence type="ECO:0000313" key="3">
    <source>
        <dbReference type="Proteomes" id="UP000829476"/>
    </source>
</evidence>
<dbReference type="InterPro" id="IPR028204">
    <property type="entry name" value="Tricorn_C1"/>
</dbReference>
<dbReference type="Gene3D" id="3.30.750.44">
    <property type="match status" value="1"/>
</dbReference>
<dbReference type="RefSeq" id="WP_242936433.1">
    <property type="nucleotide sequence ID" value="NZ_CP094326.1"/>
</dbReference>